<reference evidence="2 3" key="1">
    <citation type="submission" date="2023-05" db="EMBL/GenBank/DDBJ databases">
        <title>B98-5 Cell Line De Novo Hybrid Assembly: An Optical Mapping Approach.</title>
        <authorList>
            <person name="Kananen K."/>
            <person name="Auerbach J.A."/>
            <person name="Kautto E."/>
            <person name="Blachly J.S."/>
        </authorList>
    </citation>
    <scope>NUCLEOTIDE SEQUENCE [LARGE SCALE GENOMIC DNA]</scope>
    <source>
        <strain evidence="2">B95-8</strain>
        <tissue evidence="2">Cell line</tissue>
    </source>
</reference>
<gene>
    <name evidence="2" type="ORF">P7K49_038364</name>
</gene>
<evidence type="ECO:0000313" key="2">
    <source>
        <dbReference type="EMBL" id="KAK2083128.1"/>
    </source>
</evidence>
<keyword evidence="1" id="KW-0812">Transmembrane</keyword>
<accession>A0ABQ9TEG4</accession>
<keyword evidence="1" id="KW-1133">Transmembrane helix</keyword>
<protein>
    <submittedName>
        <fullName evidence="2">Uncharacterized protein</fullName>
    </submittedName>
</protein>
<dbReference type="EMBL" id="JASSZA010000023">
    <property type="protein sequence ID" value="KAK2083128.1"/>
    <property type="molecule type" value="Genomic_DNA"/>
</dbReference>
<proteinExistence type="predicted"/>
<sequence>MEIVCCTIREVSIPMQYAKNLLPLSSSLCCSPVSVLGCTVPGVTFRVHRHLSPNSFCSQQYLGMGLVFFLVDLTLFSIIAYAASTLLPSLPPLACAITTFETLPLN</sequence>
<keyword evidence="3" id="KW-1185">Reference proteome</keyword>
<keyword evidence="1" id="KW-0472">Membrane</keyword>
<feature type="transmembrane region" description="Helical" evidence="1">
    <location>
        <begin position="61"/>
        <end position="83"/>
    </location>
</feature>
<evidence type="ECO:0000313" key="3">
    <source>
        <dbReference type="Proteomes" id="UP001266305"/>
    </source>
</evidence>
<evidence type="ECO:0000256" key="1">
    <source>
        <dbReference type="SAM" id="Phobius"/>
    </source>
</evidence>
<organism evidence="2 3">
    <name type="scientific">Saguinus oedipus</name>
    <name type="common">Cotton-top tamarin</name>
    <name type="synonym">Oedipomidas oedipus</name>
    <dbReference type="NCBI Taxonomy" id="9490"/>
    <lineage>
        <taxon>Eukaryota</taxon>
        <taxon>Metazoa</taxon>
        <taxon>Chordata</taxon>
        <taxon>Craniata</taxon>
        <taxon>Vertebrata</taxon>
        <taxon>Euteleostomi</taxon>
        <taxon>Mammalia</taxon>
        <taxon>Eutheria</taxon>
        <taxon>Euarchontoglires</taxon>
        <taxon>Primates</taxon>
        <taxon>Haplorrhini</taxon>
        <taxon>Platyrrhini</taxon>
        <taxon>Cebidae</taxon>
        <taxon>Callitrichinae</taxon>
        <taxon>Saguinus</taxon>
    </lineage>
</organism>
<dbReference type="Proteomes" id="UP001266305">
    <property type="component" value="Unassembled WGS sequence"/>
</dbReference>
<comment type="caution">
    <text evidence="2">The sequence shown here is derived from an EMBL/GenBank/DDBJ whole genome shotgun (WGS) entry which is preliminary data.</text>
</comment>
<name>A0ABQ9TEG4_SAGOE</name>